<dbReference type="Gene3D" id="1.10.287.690">
    <property type="entry name" value="Helix hairpin bin"/>
    <property type="match status" value="1"/>
</dbReference>
<gene>
    <name evidence="1" type="ORF">DXG02_000033</name>
</gene>
<proteinExistence type="predicted"/>
<keyword evidence="1" id="KW-0496">Mitochondrion</keyword>
<dbReference type="EMBL" id="MH725793">
    <property type="protein sequence ID" value="AYE93154.1"/>
    <property type="molecule type" value="Genomic_DNA"/>
</dbReference>
<accession>A0A386TY58</accession>
<organism evidence="1">
    <name type="scientific">Myochromella boudieri</name>
    <dbReference type="NCBI Taxonomy" id="117066"/>
    <lineage>
        <taxon>Eukaryota</taxon>
        <taxon>Fungi</taxon>
        <taxon>Dikarya</taxon>
        <taxon>Basidiomycota</taxon>
        <taxon>Agaricomycotina</taxon>
        <taxon>Agaricomycetes</taxon>
        <taxon>Agaricomycetidae</taxon>
        <taxon>Agaricales</taxon>
        <taxon>Tricholomatineae</taxon>
        <taxon>Lyophyllaceae</taxon>
        <taxon>Myochromella</taxon>
    </lineage>
</organism>
<geneLocation type="mitochondrion" evidence="1"/>
<reference evidence="1" key="1">
    <citation type="submission" date="2018-08" db="EMBL/GenBank/DDBJ databases">
        <title>Comparative mitochondrial genomics of the basidiomycete Termitomyces.</title>
        <authorList>
            <person name="Nieuwenhuis M."/>
        </authorList>
    </citation>
    <scope>NUCLEOTIDE SEQUENCE</scope>
    <source>
        <strain evidence="1">TB01</strain>
    </source>
</reference>
<dbReference type="AlphaFoldDB" id="A0A386TY58"/>
<protein>
    <submittedName>
        <fullName evidence="1">DNA polymerase</fullName>
    </submittedName>
</protein>
<sequence>MDHFYNLKKISSGGTRFIAKMHLNQLYGIFGRKKDLIETINIYRVDLPKYLVSRIIKNIININKDIITLLLHSNLNHNIISKLNTLLGKDFKSYTRSVKK</sequence>
<name>A0A386TY58_9AGAR</name>
<evidence type="ECO:0000313" key="1">
    <source>
        <dbReference type="EMBL" id="AYE93154.1"/>
    </source>
</evidence>